<dbReference type="InterPro" id="IPR000835">
    <property type="entry name" value="HTH_MarR-typ"/>
</dbReference>
<dbReference type="PANTHER" id="PTHR33164:SF102">
    <property type="entry name" value="TRANSCRIPTIONAL REGULATORY PROTEIN"/>
    <property type="match status" value="1"/>
</dbReference>
<dbReference type="InterPro" id="IPR039422">
    <property type="entry name" value="MarR/SlyA-like"/>
</dbReference>
<dbReference type="Proteomes" id="UP000602284">
    <property type="component" value="Unassembled WGS sequence"/>
</dbReference>
<evidence type="ECO:0000313" key="5">
    <source>
        <dbReference type="EMBL" id="MBL0387117.1"/>
    </source>
</evidence>
<protein>
    <submittedName>
        <fullName evidence="5">Winged helix-turn-helix transcriptional regulator</fullName>
    </submittedName>
</protein>
<gene>
    <name evidence="5" type="ORF">JJB07_10685</name>
</gene>
<comment type="caution">
    <text evidence="5">The sequence shown here is derived from an EMBL/GenBank/DDBJ whole genome shotgun (WGS) entry which is preliminary data.</text>
</comment>
<dbReference type="PANTHER" id="PTHR33164">
    <property type="entry name" value="TRANSCRIPTIONAL REGULATOR, MARR FAMILY"/>
    <property type="match status" value="1"/>
</dbReference>
<dbReference type="PROSITE" id="PS50995">
    <property type="entry name" value="HTH_MARR_2"/>
    <property type="match status" value="1"/>
</dbReference>
<keyword evidence="2" id="KW-0238">DNA-binding</keyword>
<reference evidence="5 6" key="1">
    <citation type="submission" date="2021-01" db="EMBL/GenBank/DDBJ databases">
        <title>Tumebacillus sp. strain ITR2 16S ribosomal RNA gene Genome sequencing and assembly.</title>
        <authorList>
            <person name="Kang M."/>
        </authorList>
    </citation>
    <scope>NUCLEOTIDE SEQUENCE [LARGE SCALE GENOMIC DNA]</scope>
    <source>
        <strain evidence="5 6">ITR2</strain>
    </source>
</reference>
<dbReference type="EMBL" id="JAEQNB010000003">
    <property type="protein sequence ID" value="MBL0387117.1"/>
    <property type="molecule type" value="Genomic_DNA"/>
</dbReference>
<name>A0ABS1JA18_9BACL</name>
<dbReference type="Gene3D" id="1.10.10.10">
    <property type="entry name" value="Winged helix-like DNA-binding domain superfamily/Winged helix DNA-binding domain"/>
    <property type="match status" value="1"/>
</dbReference>
<dbReference type="InterPro" id="IPR023187">
    <property type="entry name" value="Tscrpt_reg_MarR-type_CS"/>
</dbReference>
<dbReference type="Pfam" id="PF12802">
    <property type="entry name" value="MarR_2"/>
    <property type="match status" value="1"/>
</dbReference>
<evidence type="ECO:0000256" key="3">
    <source>
        <dbReference type="ARBA" id="ARBA00023163"/>
    </source>
</evidence>
<evidence type="ECO:0000256" key="1">
    <source>
        <dbReference type="ARBA" id="ARBA00023015"/>
    </source>
</evidence>
<dbReference type="InterPro" id="IPR036390">
    <property type="entry name" value="WH_DNA-bd_sf"/>
</dbReference>
<proteinExistence type="predicted"/>
<evidence type="ECO:0000259" key="4">
    <source>
        <dbReference type="PROSITE" id="PS50995"/>
    </source>
</evidence>
<keyword evidence="1" id="KW-0805">Transcription regulation</keyword>
<dbReference type="SUPFAM" id="SSF46785">
    <property type="entry name" value="Winged helix' DNA-binding domain"/>
    <property type="match status" value="1"/>
</dbReference>
<keyword evidence="6" id="KW-1185">Reference proteome</keyword>
<feature type="domain" description="HTH marR-type" evidence="4">
    <location>
        <begin position="1"/>
        <end position="145"/>
    </location>
</feature>
<evidence type="ECO:0000256" key="2">
    <source>
        <dbReference type="ARBA" id="ARBA00023125"/>
    </source>
</evidence>
<dbReference type="SMART" id="SM00347">
    <property type="entry name" value="HTH_MARR"/>
    <property type="match status" value="1"/>
</dbReference>
<dbReference type="RefSeq" id="WP_201634805.1">
    <property type="nucleotide sequence ID" value="NZ_JAEQNB010000003.1"/>
</dbReference>
<keyword evidence="3" id="KW-0804">Transcription</keyword>
<dbReference type="InterPro" id="IPR036388">
    <property type="entry name" value="WH-like_DNA-bd_sf"/>
</dbReference>
<organism evidence="5 6">
    <name type="scientific">Tumebacillus amylolyticus</name>
    <dbReference type="NCBI Taxonomy" id="2801339"/>
    <lineage>
        <taxon>Bacteria</taxon>
        <taxon>Bacillati</taxon>
        <taxon>Bacillota</taxon>
        <taxon>Bacilli</taxon>
        <taxon>Bacillales</taxon>
        <taxon>Alicyclobacillaceae</taxon>
        <taxon>Tumebacillus</taxon>
    </lineage>
</organism>
<dbReference type="PROSITE" id="PS01117">
    <property type="entry name" value="HTH_MARR_1"/>
    <property type="match status" value="1"/>
</dbReference>
<accession>A0ABS1JA18</accession>
<evidence type="ECO:0000313" key="6">
    <source>
        <dbReference type="Proteomes" id="UP000602284"/>
    </source>
</evidence>
<sequence>MIKIPNLENIKAVSIPLRDFNKEVYKLIGQDAERVGITTQQLIVLFEVANNPLGGLEQLSETMQLSASTLSGIVDRLVKTELLVRERSERDRRHLELRISPAGGERVREAFNPETSVFLQRMSFALQLPEEDLQTMMRVQRQMLARIRGEDETTPSK</sequence>